<keyword evidence="4 6" id="KW-1133">Transmembrane helix</keyword>
<comment type="similarity">
    <text evidence="2">Belongs to the acetate uptake transporter (AceTr) (TC 2.A.96) family.</text>
</comment>
<keyword evidence="8" id="KW-1185">Reference proteome</keyword>
<dbReference type="Pfam" id="PF01184">
    <property type="entry name" value="Gpr1_Fun34_YaaH"/>
    <property type="match status" value="1"/>
</dbReference>
<dbReference type="NCBIfam" id="NF038013">
    <property type="entry name" value="AceTr_1"/>
    <property type="match status" value="1"/>
</dbReference>
<evidence type="ECO:0000256" key="5">
    <source>
        <dbReference type="ARBA" id="ARBA00023136"/>
    </source>
</evidence>
<evidence type="ECO:0000256" key="3">
    <source>
        <dbReference type="ARBA" id="ARBA00022692"/>
    </source>
</evidence>
<dbReference type="GO" id="GO:0015123">
    <property type="term" value="F:acetate transmembrane transporter activity"/>
    <property type="evidence" value="ECO:0007669"/>
    <property type="project" value="TreeGrafter"/>
</dbReference>
<gene>
    <name evidence="7" type="ORF">CPELLU_LOCUS10337</name>
</gene>
<comment type="subcellular location">
    <subcellularLocation>
        <location evidence="1">Membrane</location>
        <topology evidence="1">Multi-pass membrane protein</topology>
    </subcellularLocation>
</comment>
<dbReference type="PANTHER" id="PTHR31123:SF1">
    <property type="entry name" value="ACCUMULATION OF DYADS PROTEIN 2-RELATED"/>
    <property type="match status" value="1"/>
</dbReference>
<feature type="transmembrane region" description="Helical" evidence="6">
    <location>
        <begin position="87"/>
        <end position="105"/>
    </location>
</feature>
<sequence length="227" mass="25136">MPPLNRSKSFEEEYVNEYFLKQRVVGDPAPIGLFAFGTTQLIYSLYLIQIANVTNEQVGLGSALFYGGLIQVISGMFLLYSGKTLGATIFCSYGGFWISFGFVHLPSSGIIDSFKDDQLMFRNAIGIYLAVWAIFSFLMIIASLRTTVLEILCLTCVFIVFIFLVIASFTGLTVCYRIGGCFGVIGTICAWYIGMAHLLTKDVSYFILPLFPINHPPIADSESSRNV</sequence>
<dbReference type="InterPro" id="IPR000791">
    <property type="entry name" value="Gpr1/Fun34/SatP-like"/>
</dbReference>
<feature type="transmembrane region" description="Helical" evidence="6">
    <location>
        <begin position="31"/>
        <end position="51"/>
    </location>
</feature>
<protein>
    <submittedName>
        <fullName evidence="7">5502_t:CDS:1</fullName>
    </submittedName>
</protein>
<organism evidence="7 8">
    <name type="scientific">Cetraspora pellucida</name>
    <dbReference type="NCBI Taxonomy" id="1433469"/>
    <lineage>
        <taxon>Eukaryota</taxon>
        <taxon>Fungi</taxon>
        <taxon>Fungi incertae sedis</taxon>
        <taxon>Mucoromycota</taxon>
        <taxon>Glomeromycotina</taxon>
        <taxon>Glomeromycetes</taxon>
        <taxon>Diversisporales</taxon>
        <taxon>Gigasporaceae</taxon>
        <taxon>Cetraspora</taxon>
    </lineage>
</organism>
<feature type="transmembrane region" description="Helical" evidence="6">
    <location>
        <begin position="125"/>
        <end position="144"/>
    </location>
</feature>
<dbReference type="AlphaFoldDB" id="A0A9N9HGJ3"/>
<feature type="transmembrane region" description="Helical" evidence="6">
    <location>
        <begin position="176"/>
        <end position="199"/>
    </location>
</feature>
<evidence type="ECO:0000256" key="1">
    <source>
        <dbReference type="ARBA" id="ARBA00004141"/>
    </source>
</evidence>
<evidence type="ECO:0000256" key="4">
    <source>
        <dbReference type="ARBA" id="ARBA00022989"/>
    </source>
</evidence>
<keyword evidence="5 6" id="KW-0472">Membrane</keyword>
<proteinExistence type="inferred from homology"/>
<evidence type="ECO:0000256" key="6">
    <source>
        <dbReference type="SAM" id="Phobius"/>
    </source>
</evidence>
<evidence type="ECO:0000256" key="2">
    <source>
        <dbReference type="ARBA" id="ARBA00005587"/>
    </source>
</evidence>
<dbReference type="Proteomes" id="UP000789759">
    <property type="component" value="Unassembled WGS sequence"/>
</dbReference>
<reference evidence="7" key="1">
    <citation type="submission" date="2021-06" db="EMBL/GenBank/DDBJ databases">
        <authorList>
            <person name="Kallberg Y."/>
            <person name="Tangrot J."/>
            <person name="Rosling A."/>
        </authorList>
    </citation>
    <scope>NUCLEOTIDE SEQUENCE</scope>
    <source>
        <strain evidence="7">FL966</strain>
    </source>
</reference>
<evidence type="ECO:0000313" key="8">
    <source>
        <dbReference type="Proteomes" id="UP000789759"/>
    </source>
</evidence>
<evidence type="ECO:0000313" key="7">
    <source>
        <dbReference type="EMBL" id="CAG8672251.1"/>
    </source>
</evidence>
<name>A0A9N9HGJ3_9GLOM</name>
<dbReference type="PANTHER" id="PTHR31123">
    <property type="entry name" value="ACCUMULATION OF DYADS PROTEIN 2-RELATED"/>
    <property type="match status" value="1"/>
</dbReference>
<feature type="transmembrane region" description="Helical" evidence="6">
    <location>
        <begin position="63"/>
        <end position="80"/>
    </location>
</feature>
<feature type="transmembrane region" description="Helical" evidence="6">
    <location>
        <begin position="151"/>
        <end position="170"/>
    </location>
</feature>
<dbReference type="EMBL" id="CAJVQA010008471">
    <property type="protein sequence ID" value="CAG8672251.1"/>
    <property type="molecule type" value="Genomic_DNA"/>
</dbReference>
<comment type="caution">
    <text evidence="7">The sequence shown here is derived from an EMBL/GenBank/DDBJ whole genome shotgun (WGS) entry which is preliminary data.</text>
</comment>
<dbReference type="GO" id="GO:0005886">
    <property type="term" value="C:plasma membrane"/>
    <property type="evidence" value="ECO:0007669"/>
    <property type="project" value="TreeGrafter"/>
</dbReference>
<accession>A0A9N9HGJ3</accession>
<dbReference type="InterPro" id="IPR051633">
    <property type="entry name" value="AceTr"/>
</dbReference>
<dbReference type="OrthoDB" id="3648309at2759"/>
<keyword evidence="3 6" id="KW-0812">Transmembrane</keyword>